<protein>
    <recommendedName>
        <fullName evidence="3">HK97 gp10 family phage protein</fullName>
    </recommendedName>
</protein>
<evidence type="ECO:0000313" key="1">
    <source>
        <dbReference type="EMBL" id="OBQ43993.1"/>
    </source>
</evidence>
<name>A0A1B7X3S9_APHFL</name>
<dbReference type="Pfam" id="PF04883">
    <property type="entry name" value="HK97-gp10_like"/>
    <property type="match status" value="1"/>
</dbReference>
<sequence>MAAFSMGITGLDAIRAKFSNASERLEKHVAEAINQTVVNIQQDAKAAVKVKTGALQRSITHRKTDKSGTAYVSAGNKSVKYAPYVEFGTRHNINLPALINITPSEQSRFARQYMVQSPKKFTNQATRPFLMTSFDKRYSQLIYKIKEFQI</sequence>
<proteinExistence type="predicted"/>
<dbReference type="NCBIfam" id="TIGR01725">
    <property type="entry name" value="phge_HK97_gp10"/>
    <property type="match status" value="1"/>
</dbReference>
<accession>A0A1B7X3S9</accession>
<evidence type="ECO:0000313" key="2">
    <source>
        <dbReference type="Proteomes" id="UP000092093"/>
    </source>
</evidence>
<reference evidence="1 2" key="1">
    <citation type="submission" date="2015-09" db="EMBL/GenBank/DDBJ databases">
        <title>Aphanizomenon flos-aquae WA102.</title>
        <authorList>
            <person name="Driscoll C."/>
        </authorList>
    </citation>
    <scope>NUCLEOTIDE SEQUENCE [LARGE SCALE GENOMIC DNA]</scope>
    <source>
        <strain evidence="1">WA102</strain>
    </source>
</reference>
<evidence type="ECO:0008006" key="3">
    <source>
        <dbReference type="Google" id="ProtNLM"/>
    </source>
</evidence>
<dbReference type="EMBL" id="LJOW01000036">
    <property type="protein sequence ID" value="OBQ43993.1"/>
    <property type="molecule type" value="Genomic_DNA"/>
</dbReference>
<dbReference type="Proteomes" id="UP000092093">
    <property type="component" value="Unassembled WGS sequence"/>
</dbReference>
<comment type="caution">
    <text evidence="1">The sequence shown here is derived from an EMBL/GenBank/DDBJ whole genome shotgun (WGS) entry which is preliminary data.</text>
</comment>
<dbReference type="AlphaFoldDB" id="A0A1B7X3S9"/>
<organism evidence="1 2">
    <name type="scientific">Aphanizomenon flos-aquae WA102</name>
    <dbReference type="NCBI Taxonomy" id="1710896"/>
    <lineage>
        <taxon>Bacteria</taxon>
        <taxon>Bacillati</taxon>
        <taxon>Cyanobacteriota</taxon>
        <taxon>Cyanophyceae</taxon>
        <taxon>Nostocales</taxon>
        <taxon>Aphanizomenonaceae</taxon>
        <taxon>Aphanizomenon</taxon>
    </lineage>
</organism>
<gene>
    <name evidence="1" type="ORF">AN484_09625</name>
</gene>
<dbReference type="InterPro" id="IPR010064">
    <property type="entry name" value="HK97-gp10_tail"/>
</dbReference>